<evidence type="ECO:0000256" key="1">
    <source>
        <dbReference type="ARBA" id="ARBA00004141"/>
    </source>
</evidence>
<evidence type="ECO:0000256" key="10">
    <source>
        <dbReference type="ARBA" id="ARBA00047912"/>
    </source>
</evidence>
<feature type="transmembrane region" description="Helical" evidence="12">
    <location>
        <begin position="48"/>
        <end position="68"/>
    </location>
</feature>
<reference evidence="14" key="1">
    <citation type="submission" date="2021-01" db="EMBL/GenBank/DDBJ databases">
        <authorList>
            <person name="Corre E."/>
            <person name="Pelletier E."/>
            <person name="Niang G."/>
            <person name="Scheremetjew M."/>
            <person name="Finn R."/>
            <person name="Kale V."/>
            <person name="Holt S."/>
            <person name="Cochrane G."/>
            <person name="Meng A."/>
            <person name="Brown T."/>
            <person name="Cohen L."/>
        </authorList>
    </citation>
    <scope>NUCLEOTIDE SEQUENCE</scope>
    <source>
        <strain evidence="14">CCMP722</strain>
    </source>
</reference>
<keyword evidence="6" id="KW-0406">Ion transport</keyword>
<feature type="compositionally biased region" description="Basic and acidic residues" evidence="11">
    <location>
        <begin position="212"/>
        <end position="225"/>
    </location>
</feature>
<keyword evidence="7 12" id="KW-0472">Membrane</keyword>
<dbReference type="PANTHER" id="PTHR10110:SF187">
    <property type="entry name" value="SODIUM_HYDROGEN EXCHANGER"/>
    <property type="match status" value="1"/>
</dbReference>
<sequence>MVLDHQYDLGLMLTGLPLCLLARAANIFPLATFVNSKRRHKITFNMQVMQWACGLRGAIAYALAINMPRGPQPESRAFETATLMIVVVTTLVLGGATGPLLVLLDLKQRAGGGSTAAAPDGSMYQPLTEPRLNDPLHPHHGDDGHPLGGGDHLDDGLLSPLTSQDMSYEGIHKVWKRLDRHLVRILRREDWRAEHQQGAVAAQSGGGGVGRDTWRPSDRSAQRQMDDRADFRVQAPPAPPFGSTAASAVLLARGGAAASNGDNKGGGADTNPRLMGAVAMEEFPPAYEGVALDGIEDDNE</sequence>
<name>A0A7S0WVD7_9CHLO</name>
<comment type="catalytic activity">
    <reaction evidence="10">
        <text>K(+)(in) + H(+)(out) = K(+)(out) + H(+)(in)</text>
        <dbReference type="Rhea" id="RHEA:29467"/>
        <dbReference type="ChEBI" id="CHEBI:15378"/>
        <dbReference type="ChEBI" id="CHEBI:29103"/>
    </reaction>
</comment>
<dbReference type="GO" id="GO:0015386">
    <property type="term" value="F:potassium:proton antiporter activity"/>
    <property type="evidence" value="ECO:0007669"/>
    <property type="project" value="TreeGrafter"/>
</dbReference>
<dbReference type="GO" id="GO:0005886">
    <property type="term" value="C:plasma membrane"/>
    <property type="evidence" value="ECO:0007669"/>
    <property type="project" value="TreeGrafter"/>
</dbReference>
<evidence type="ECO:0000256" key="9">
    <source>
        <dbReference type="ARBA" id="ARBA00047524"/>
    </source>
</evidence>
<feature type="compositionally biased region" description="Basic and acidic residues" evidence="11">
    <location>
        <begin position="131"/>
        <end position="155"/>
    </location>
</feature>
<evidence type="ECO:0000256" key="12">
    <source>
        <dbReference type="SAM" id="Phobius"/>
    </source>
</evidence>
<proteinExistence type="predicted"/>
<dbReference type="GO" id="GO:0015385">
    <property type="term" value="F:sodium:proton antiporter activity"/>
    <property type="evidence" value="ECO:0007669"/>
    <property type="project" value="InterPro"/>
</dbReference>
<protein>
    <recommendedName>
        <fullName evidence="13">Cation/H+ exchanger transmembrane domain-containing protein</fullName>
    </recommendedName>
</protein>
<evidence type="ECO:0000313" key="14">
    <source>
        <dbReference type="EMBL" id="CAD8686806.1"/>
    </source>
</evidence>
<evidence type="ECO:0000259" key="13">
    <source>
        <dbReference type="Pfam" id="PF00999"/>
    </source>
</evidence>
<evidence type="ECO:0000256" key="3">
    <source>
        <dbReference type="ARBA" id="ARBA00022692"/>
    </source>
</evidence>
<organism evidence="14">
    <name type="scientific">Pyramimonas obovata</name>
    <dbReference type="NCBI Taxonomy" id="1411642"/>
    <lineage>
        <taxon>Eukaryota</taxon>
        <taxon>Viridiplantae</taxon>
        <taxon>Chlorophyta</taxon>
        <taxon>Pyramimonadophyceae</taxon>
        <taxon>Pyramimonadales</taxon>
        <taxon>Pyramimonadaceae</taxon>
        <taxon>Pyramimonas</taxon>
        <taxon>Pyramimonas incertae sedis</taxon>
    </lineage>
</organism>
<keyword evidence="3 12" id="KW-0812">Transmembrane</keyword>
<keyword evidence="2" id="KW-0813">Transport</keyword>
<evidence type="ECO:0000256" key="6">
    <source>
        <dbReference type="ARBA" id="ARBA00023065"/>
    </source>
</evidence>
<keyword evidence="4 12" id="KW-1133">Transmembrane helix</keyword>
<gene>
    <name evidence="14" type="ORF">POBO1169_LOCUS17867</name>
</gene>
<evidence type="ECO:0000256" key="7">
    <source>
        <dbReference type="ARBA" id="ARBA00023136"/>
    </source>
</evidence>
<evidence type="ECO:0000256" key="8">
    <source>
        <dbReference type="ARBA" id="ARBA00023201"/>
    </source>
</evidence>
<dbReference type="InterPro" id="IPR006153">
    <property type="entry name" value="Cation/H_exchanger_TM"/>
</dbReference>
<dbReference type="EMBL" id="HBFA01035667">
    <property type="protein sequence ID" value="CAD8686806.1"/>
    <property type="molecule type" value="Transcribed_RNA"/>
</dbReference>
<dbReference type="Pfam" id="PF00999">
    <property type="entry name" value="Na_H_Exchanger"/>
    <property type="match status" value="1"/>
</dbReference>
<feature type="transmembrane region" description="Helical" evidence="12">
    <location>
        <begin position="80"/>
        <end position="104"/>
    </location>
</feature>
<dbReference type="AlphaFoldDB" id="A0A7S0WVD7"/>
<dbReference type="InterPro" id="IPR018422">
    <property type="entry name" value="Cation/H_exchanger_CPA1"/>
</dbReference>
<keyword evidence="5" id="KW-0915">Sodium</keyword>
<dbReference type="GO" id="GO:0098719">
    <property type="term" value="P:sodium ion import across plasma membrane"/>
    <property type="evidence" value="ECO:0007669"/>
    <property type="project" value="TreeGrafter"/>
</dbReference>
<feature type="domain" description="Cation/H+ exchanger transmembrane" evidence="13">
    <location>
        <begin position="5"/>
        <end position="102"/>
    </location>
</feature>
<feature type="region of interest" description="Disordered" evidence="11">
    <location>
        <begin position="114"/>
        <end position="158"/>
    </location>
</feature>
<dbReference type="GO" id="GO:0051453">
    <property type="term" value="P:regulation of intracellular pH"/>
    <property type="evidence" value="ECO:0007669"/>
    <property type="project" value="TreeGrafter"/>
</dbReference>
<evidence type="ECO:0000256" key="2">
    <source>
        <dbReference type="ARBA" id="ARBA00022448"/>
    </source>
</evidence>
<feature type="region of interest" description="Disordered" evidence="11">
    <location>
        <begin position="195"/>
        <end position="225"/>
    </location>
</feature>
<evidence type="ECO:0000256" key="11">
    <source>
        <dbReference type="SAM" id="MobiDB-lite"/>
    </source>
</evidence>
<evidence type="ECO:0000256" key="5">
    <source>
        <dbReference type="ARBA" id="ARBA00023053"/>
    </source>
</evidence>
<keyword evidence="8" id="KW-0739">Sodium transport</keyword>
<accession>A0A7S0WVD7</accession>
<comment type="subcellular location">
    <subcellularLocation>
        <location evidence="1">Membrane</location>
        <topology evidence="1">Multi-pass membrane protein</topology>
    </subcellularLocation>
</comment>
<evidence type="ECO:0000256" key="4">
    <source>
        <dbReference type="ARBA" id="ARBA00022989"/>
    </source>
</evidence>
<comment type="catalytic activity">
    <reaction evidence="9">
        <text>Na(+)(in) + H(+)(out) = Na(+)(out) + H(+)(in)</text>
        <dbReference type="Rhea" id="RHEA:29419"/>
        <dbReference type="ChEBI" id="CHEBI:15378"/>
        <dbReference type="ChEBI" id="CHEBI:29101"/>
    </reaction>
</comment>
<dbReference type="PANTHER" id="PTHR10110">
    <property type="entry name" value="SODIUM/HYDROGEN EXCHANGER"/>
    <property type="match status" value="1"/>
</dbReference>